<evidence type="ECO:0000313" key="1">
    <source>
        <dbReference type="EMBL" id="BBY44187.1"/>
    </source>
</evidence>
<dbReference type="OrthoDB" id="4750359at2"/>
<proteinExistence type="predicted"/>
<accession>A0A1X0BK65</accession>
<name>A0A1X0BK65_MYCCF</name>
<evidence type="ECO:0000313" key="2">
    <source>
        <dbReference type="Proteomes" id="UP000466431"/>
    </source>
</evidence>
<keyword evidence="2" id="KW-1185">Reference proteome</keyword>
<reference evidence="1 2" key="1">
    <citation type="journal article" date="2019" name="Emerg. Microbes Infect.">
        <title>Comprehensive subspecies identification of 175 nontuberculous mycobacteria species based on 7547 genomic profiles.</title>
        <authorList>
            <person name="Matsumoto Y."/>
            <person name="Kinjo T."/>
            <person name="Motooka D."/>
            <person name="Nabeya D."/>
            <person name="Jung N."/>
            <person name="Uechi K."/>
            <person name="Horii T."/>
            <person name="Iida T."/>
            <person name="Fujita J."/>
            <person name="Nakamura S."/>
        </authorList>
    </citation>
    <scope>NUCLEOTIDE SEQUENCE [LARGE SCALE GENOMIC DNA]</scope>
    <source>
        <strain evidence="1 2">JCM 18439</strain>
    </source>
</reference>
<gene>
    <name evidence="1" type="ORF">MCEL_24820</name>
</gene>
<dbReference type="KEGG" id="mcee:MCEL_24820"/>
<dbReference type="Pfam" id="PF10817">
    <property type="entry name" value="DUF2563"/>
    <property type="match status" value="1"/>
</dbReference>
<sequence>MFVDTDLLRCGADFSGSAGEIAQRGANQFASAQLTAGIFGDFDAAHGFHRVLCRAHVVHVTTMRGHRAELAALSEKANSAVALFVKQDEASESALNAAGRDFA</sequence>
<organism evidence="1 2">
    <name type="scientific">Mycolicibacterium celeriflavum</name>
    <name type="common">Mycobacterium celeriflavum</name>
    <dbReference type="NCBI Taxonomy" id="1249101"/>
    <lineage>
        <taxon>Bacteria</taxon>
        <taxon>Bacillati</taxon>
        <taxon>Actinomycetota</taxon>
        <taxon>Actinomycetes</taxon>
        <taxon>Mycobacteriales</taxon>
        <taxon>Mycobacteriaceae</taxon>
        <taxon>Mycolicibacterium</taxon>
    </lineage>
</organism>
<dbReference type="STRING" id="1249101.BST21_22920"/>
<dbReference type="AlphaFoldDB" id="A0A1X0BK65"/>
<protein>
    <submittedName>
        <fullName evidence="1">Uncharacterized protein</fullName>
    </submittedName>
</protein>
<dbReference type="EMBL" id="AP022591">
    <property type="protein sequence ID" value="BBY44187.1"/>
    <property type="molecule type" value="Genomic_DNA"/>
</dbReference>
<dbReference type="InterPro" id="IPR022534">
    <property type="entry name" value="DUF2563"/>
</dbReference>
<dbReference type="RefSeq" id="WP_083007128.1">
    <property type="nucleotide sequence ID" value="NZ_AP022591.1"/>
</dbReference>
<dbReference type="Proteomes" id="UP000466431">
    <property type="component" value="Chromosome"/>
</dbReference>